<feature type="region of interest" description="Disordered" evidence="5">
    <location>
        <begin position="1"/>
        <end position="42"/>
    </location>
</feature>
<evidence type="ECO:0000256" key="4">
    <source>
        <dbReference type="ARBA" id="ARBA00023136"/>
    </source>
</evidence>
<dbReference type="PANTHER" id="PTHR15549">
    <property type="entry name" value="PAIRED IMMUNOGLOBULIN-LIKE TYPE 2 RECEPTOR"/>
    <property type="match status" value="1"/>
</dbReference>
<feature type="region of interest" description="Disordered" evidence="5">
    <location>
        <begin position="143"/>
        <end position="198"/>
    </location>
</feature>
<protein>
    <recommendedName>
        <fullName evidence="9">Mid2 domain-containing protein</fullName>
    </recommendedName>
</protein>
<evidence type="ECO:0008006" key="9">
    <source>
        <dbReference type="Google" id="ProtNLM"/>
    </source>
</evidence>
<reference evidence="7 8" key="1">
    <citation type="submission" date="2024-01" db="EMBL/GenBank/DDBJ databases">
        <title>A draft genome for a cacao thread blight-causing isolate of Paramarasmius palmivorus.</title>
        <authorList>
            <person name="Baruah I.K."/>
            <person name="Bukari Y."/>
            <person name="Amoako-Attah I."/>
            <person name="Meinhardt L.W."/>
            <person name="Bailey B.A."/>
            <person name="Cohen S.P."/>
        </authorList>
    </citation>
    <scope>NUCLEOTIDE SEQUENCE [LARGE SCALE GENOMIC DNA]</scope>
    <source>
        <strain evidence="7 8">GH-12</strain>
    </source>
</reference>
<evidence type="ECO:0000256" key="6">
    <source>
        <dbReference type="SAM" id="Phobius"/>
    </source>
</evidence>
<dbReference type="AlphaFoldDB" id="A0AAW0BPQ3"/>
<sequence>MSSLRDNSSTKTLNPPPTSPAQTGLTEMSSASTSSIPTASSFAVPPSQISIIQKTLTQSGPSTSTTESTSVSTSQAGSSQSPGIIAGLVVGAVGLMIIVSIIVVVLRRRRKRKLISSESTEPTLVSPYPFFTSIFDQGATDQKQELQVGDQHHDASHHGAEGASQQPQFRYHDDSGWRPQDAEGHNIIDMPPRYDTAI</sequence>
<feature type="compositionally biased region" description="Low complexity" evidence="5">
    <location>
        <begin position="57"/>
        <end position="80"/>
    </location>
</feature>
<feature type="compositionally biased region" description="Basic and acidic residues" evidence="5">
    <location>
        <begin position="170"/>
        <end position="186"/>
    </location>
</feature>
<evidence type="ECO:0000256" key="1">
    <source>
        <dbReference type="ARBA" id="ARBA00004167"/>
    </source>
</evidence>
<evidence type="ECO:0000313" key="8">
    <source>
        <dbReference type="Proteomes" id="UP001383192"/>
    </source>
</evidence>
<dbReference type="PANTHER" id="PTHR15549:SF30">
    <property type="entry name" value="MID2 DOMAIN-CONTAINING PROTEIN"/>
    <property type="match status" value="1"/>
</dbReference>
<evidence type="ECO:0000256" key="3">
    <source>
        <dbReference type="ARBA" id="ARBA00022989"/>
    </source>
</evidence>
<feature type="compositionally biased region" description="Low complexity" evidence="5">
    <location>
        <begin position="29"/>
        <end position="41"/>
    </location>
</feature>
<evidence type="ECO:0000256" key="2">
    <source>
        <dbReference type="ARBA" id="ARBA00022692"/>
    </source>
</evidence>
<keyword evidence="4 6" id="KW-0472">Membrane</keyword>
<dbReference type="InterPro" id="IPR051694">
    <property type="entry name" value="Immunoregulatory_rcpt-like"/>
</dbReference>
<dbReference type="GO" id="GO:0071944">
    <property type="term" value="C:cell periphery"/>
    <property type="evidence" value="ECO:0007669"/>
    <property type="project" value="UniProtKB-ARBA"/>
</dbReference>
<feature type="transmembrane region" description="Helical" evidence="6">
    <location>
        <begin position="84"/>
        <end position="106"/>
    </location>
</feature>
<accession>A0AAW0BPQ3</accession>
<comment type="caution">
    <text evidence="7">The sequence shown here is derived from an EMBL/GenBank/DDBJ whole genome shotgun (WGS) entry which is preliminary data.</text>
</comment>
<organism evidence="7 8">
    <name type="scientific">Paramarasmius palmivorus</name>
    <dbReference type="NCBI Taxonomy" id="297713"/>
    <lineage>
        <taxon>Eukaryota</taxon>
        <taxon>Fungi</taxon>
        <taxon>Dikarya</taxon>
        <taxon>Basidiomycota</taxon>
        <taxon>Agaricomycotina</taxon>
        <taxon>Agaricomycetes</taxon>
        <taxon>Agaricomycetidae</taxon>
        <taxon>Agaricales</taxon>
        <taxon>Marasmiineae</taxon>
        <taxon>Marasmiaceae</taxon>
        <taxon>Paramarasmius</taxon>
    </lineage>
</organism>
<feature type="compositionally biased region" description="Basic and acidic residues" evidence="5">
    <location>
        <begin position="150"/>
        <end position="160"/>
    </location>
</feature>
<comment type="subcellular location">
    <subcellularLocation>
        <location evidence="1">Membrane</location>
        <topology evidence="1">Single-pass membrane protein</topology>
    </subcellularLocation>
</comment>
<gene>
    <name evidence="7" type="ORF">VNI00_015110</name>
</gene>
<dbReference type="GO" id="GO:0016020">
    <property type="term" value="C:membrane"/>
    <property type="evidence" value="ECO:0007669"/>
    <property type="project" value="UniProtKB-SubCell"/>
</dbReference>
<dbReference type="EMBL" id="JAYKXP010000093">
    <property type="protein sequence ID" value="KAK7027894.1"/>
    <property type="molecule type" value="Genomic_DNA"/>
</dbReference>
<feature type="compositionally biased region" description="Polar residues" evidence="5">
    <location>
        <begin position="1"/>
        <end position="13"/>
    </location>
</feature>
<keyword evidence="8" id="KW-1185">Reference proteome</keyword>
<keyword evidence="3 6" id="KW-1133">Transmembrane helix</keyword>
<evidence type="ECO:0000256" key="5">
    <source>
        <dbReference type="SAM" id="MobiDB-lite"/>
    </source>
</evidence>
<proteinExistence type="predicted"/>
<dbReference type="Proteomes" id="UP001383192">
    <property type="component" value="Unassembled WGS sequence"/>
</dbReference>
<feature type="region of interest" description="Disordered" evidence="5">
    <location>
        <begin position="56"/>
        <end position="80"/>
    </location>
</feature>
<name>A0AAW0BPQ3_9AGAR</name>
<evidence type="ECO:0000313" key="7">
    <source>
        <dbReference type="EMBL" id="KAK7027894.1"/>
    </source>
</evidence>
<keyword evidence="2 6" id="KW-0812">Transmembrane</keyword>